<keyword evidence="2" id="KW-0240">DNA-directed RNA polymerase</keyword>
<gene>
    <name evidence="11" type="primary">rpoN</name>
    <name evidence="11" type="ORF">CCUN_1332</name>
</gene>
<feature type="domain" description="RNA polymerase sigma factor 54 core-binding" evidence="10">
    <location>
        <begin position="79"/>
        <end position="246"/>
    </location>
</feature>
<feature type="domain" description="RNA polymerase sigma factor 54 DNA-binding" evidence="9">
    <location>
        <begin position="253"/>
        <end position="408"/>
    </location>
</feature>
<dbReference type="GO" id="GO:0003899">
    <property type="term" value="F:DNA-directed RNA polymerase activity"/>
    <property type="evidence" value="ECO:0007669"/>
    <property type="project" value="UniProtKB-EC"/>
</dbReference>
<accession>A0A1W6BY09</accession>
<evidence type="ECO:0000313" key="11">
    <source>
        <dbReference type="EMBL" id="ARJ56920.1"/>
    </source>
</evidence>
<name>A0A1W6BY09_9BACT</name>
<dbReference type="OrthoDB" id="9814402at2"/>
<dbReference type="GO" id="GO:0000428">
    <property type="term" value="C:DNA-directed RNA polymerase complex"/>
    <property type="evidence" value="ECO:0007669"/>
    <property type="project" value="UniProtKB-KW"/>
</dbReference>
<keyword evidence="8" id="KW-0804">Transcription</keyword>
<proteinExistence type="inferred from homology"/>
<dbReference type="AlphaFoldDB" id="A0A1W6BY09"/>
<evidence type="ECO:0000256" key="6">
    <source>
        <dbReference type="ARBA" id="ARBA00023082"/>
    </source>
</evidence>
<dbReference type="Gene3D" id="1.10.10.1330">
    <property type="entry name" value="RNA polymerase sigma-54 factor, core-binding domain"/>
    <property type="match status" value="1"/>
</dbReference>
<dbReference type="NCBIfam" id="NF004602">
    <property type="entry name" value="PRK05932.2-4"/>
    <property type="match status" value="1"/>
</dbReference>
<dbReference type="RefSeq" id="WP_027306522.1">
    <property type="nucleotide sequence ID" value="NZ_CP020867.1"/>
</dbReference>
<sequence length="417" mass="48564">MLKQKLAPKNKISQTLRSWLPILQANIEDLKENLDKFAEENPFIDIKQSIQTQNNGKNYYDSFYKSSANSEWVETKGISQKSVYELLSEQIVPPLFPTAKSQELANKIIECLSHEGYFEYDETILGGLSEEEIERVRQRFKFLDPVGVGAKNYKESFLFALENLELDDELYDFCKMLILDFENIQEYTKEKLYKEAIAVIKKFHIPPFLDYFEESQEIVPDLFIYRENDEIKVRINDEYYPEISFQADGLNHEFLSHYIKEAKNLVDALAMRKATLYKIGLMIVEHQYEFFLGKEIKPMRLKDLADDLERNASTISRAISNKYLSCERGLIALKDFFAFALDEEGETSNASVKDFILNLVKNENTSKPLSDSKILDLIQAEFKINLGRRTIAKYRQQLKIPSSSDRKKLYELEGKAK</sequence>
<keyword evidence="6" id="KW-0731">Sigma factor</keyword>
<dbReference type="GO" id="GO:0003677">
    <property type="term" value="F:DNA binding"/>
    <property type="evidence" value="ECO:0007669"/>
    <property type="project" value="UniProtKB-KW"/>
</dbReference>
<dbReference type="Pfam" id="PF04552">
    <property type="entry name" value="Sigma54_DBD"/>
    <property type="match status" value="1"/>
</dbReference>
<dbReference type="eggNOG" id="COG1508">
    <property type="taxonomic scope" value="Bacteria"/>
</dbReference>
<keyword evidence="5" id="KW-0805">Transcription regulation</keyword>
<evidence type="ECO:0000259" key="10">
    <source>
        <dbReference type="Pfam" id="PF04963"/>
    </source>
</evidence>
<organism evidence="11 12">
    <name type="scientific">Campylobacter cuniculorum DSM 23162 = LMG 24588</name>
    <dbReference type="NCBI Taxonomy" id="1121267"/>
    <lineage>
        <taxon>Bacteria</taxon>
        <taxon>Pseudomonadati</taxon>
        <taxon>Campylobacterota</taxon>
        <taxon>Epsilonproteobacteria</taxon>
        <taxon>Campylobacterales</taxon>
        <taxon>Campylobacteraceae</taxon>
        <taxon>Campylobacter</taxon>
    </lineage>
</organism>
<dbReference type="GO" id="GO:0016987">
    <property type="term" value="F:sigma factor activity"/>
    <property type="evidence" value="ECO:0007669"/>
    <property type="project" value="UniProtKB-KW"/>
</dbReference>
<evidence type="ECO:0000256" key="2">
    <source>
        <dbReference type="ARBA" id="ARBA00022478"/>
    </source>
</evidence>
<keyword evidence="4 11" id="KW-0548">Nucleotidyltransferase</keyword>
<dbReference type="PANTHER" id="PTHR32248">
    <property type="entry name" value="RNA POLYMERASE SIGMA-54 FACTOR"/>
    <property type="match status" value="1"/>
</dbReference>
<evidence type="ECO:0000256" key="4">
    <source>
        <dbReference type="ARBA" id="ARBA00022695"/>
    </source>
</evidence>
<dbReference type="PIRSF" id="PIRSF000774">
    <property type="entry name" value="RpoN"/>
    <property type="match status" value="1"/>
</dbReference>
<dbReference type="GO" id="GO:0006352">
    <property type="term" value="P:DNA-templated transcription initiation"/>
    <property type="evidence" value="ECO:0007669"/>
    <property type="project" value="InterPro"/>
</dbReference>
<evidence type="ECO:0000259" key="9">
    <source>
        <dbReference type="Pfam" id="PF04552"/>
    </source>
</evidence>
<keyword evidence="7" id="KW-0238">DNA-binding</keyword>
<evidence type="ECO:0000256" key="3">
    <source>
        <dbReference type="ARBA" id="ARBA00022679"/>
    </source>
</evidence>
<dbReference type="PANTHER" id="PTHR32248:SF4">
    <property type="entry name" value="RNA POLYMERASE SIGMA-54 FACTOR"/>
    <property type="match status" value="1"/>
</dbReference>
<dbReference type="InterPro" id="IPR038709">
    <property type="entry name" value="RpoN_core-bd_sf"/>
</dbReference>
<dbReference type="InterPro" id="IPR007046">
    <property type="entry name" value="RNA_pol_sigma_54_core-bd"/>
</dbReference>
<reference evidence="11 12" key="1">
    <citation type="submission" date="2017-04" db="EMBL/GenBank/DDBJ databases">
        <title>Complete genome sequence of the Campylobacter cuniculorum type strain LMG24588.</title>
        <authorList>
            <person name="Miller W.G."/>
            <person name="Yee E."/>
            <person name="Revez J."/>
            <person name="Bono J.L."/>
            <person name="Rossi M."/>
        </authorList>
    </citation>
    <scope>NUCLEOTIDE SEQUENCE [LARGE SCALE GENOMIC DNA]</scope>
    <source>
        <strain evidence="11 12">LMG 24588</strain>
    </source>
</reference>
<protein>
    <submittedName>
        <fullName evidence="11">RNA polymerase sigma54 factor</fullName>
        <ecNumber evidence="11">2.7.7.6</ecNumber>
    </submittedName>
</protein>
<dbReference type="PRINTS" id="PR00045">
    <property type="entry name" value="SIGMA54FCT"/>
</dbReference>
<evidence type="ECO:0000256" key="8">
    <source>
        <dbReference type="ARBA" id="ARBA00023163"/>
    </source>
</evidence>
<evidence type="ECO:0000256" key="1">
    <source>
        <dbReference type="ARBA" id="ARBA00008798"/>
    </source>
</evidence>
<dbReference type="Pfam" id="PF04963">
    <property type="entry name" value="Sigma54_CBD"/>
    <property type="match status" value="1"/>
</dbReference>
<evidence type="ECO:0000256" key="5">
    <source>
        <dbReference type="ARBA" id="ARBA00023015"/>
    </source>
</evidence>
<dbReference type="EC" id="2.7.7.6" evidence="11"/>
<dbReference type="PROSITE" id="PS00718">
    <property type="entry name" value="SIGMA54_2"/>
    <property type="match status" value="1"/>
</dbReference>
<dbReference type="STRING" id="1121267.CCUN_1332"/>
<dbReference type="EMBL" id="CP020867">
    <property type="protein sequence ID" value="ARJ56920.1"/>
    <property type="molecule type" value="Genomic_DNA"/>
</dbReference>
<dbReference type="NCBIfam" id="TIGR02395">
    <property type="entry name" value="rpoN_sigma"/>
    <property type="match status" value="1"/>
</dbReference>
<dbReference type="Pfam" id="PF00309">
    <property type="entry name" value="Sigma54_AID"/>
    <property type="match status" value="1"/>
</dbReference>
<comment type="similarity">
    <text evidence="1">Belongs to the sigma-54 factor family.</text>
</comment>
<keyword evidence="3 11" id="KW-0808">Transferase</keyword>
<dbReference type="Proteomes" id="UP000192902">
    <property type="component" value="Chromosome"/>
</dbReference>
<dbReference type="PROSITE" id="PS50044">
    <property type="entry name" value="SIGMA54_3"/>
    <property type="match status" value="1"/>
</dbReference>
<dbReference type="Gene3D" id="1.10.10.60">
    <property type="entry name" value="Homeodomain-like"/>
    <property type="match status" value="1"/>
</dbReference>
<dbReference type="InterPro" id="IPR000394">
    <property type="entry name" value="RNA_pol_sigma_54"/>
</dbReference>
<dbReference type="KEGG" id="ccun:CCUN_1332"/>
<dbReference type="GO" id="GO:0001216">
    <property type="term" value="F:DNA-binding transcription activator activity"/>
    <property type="evidence" value="ECO:0007669"/>
    <property type="project" value="InterPro"/>
</dbReference>
<evidence type="ECO:0000313" key="12">
    <source>
        <dbReference type="Proteomes" id="UP000192902"/>
    </source>
</evidence>
<evidence type="ECO:0000256" key="7">
    <source>
        <dbReference type="ARBA" id="ARBA00023125"/>
    </source>
</evidence>
<dbReference type="InterPro" id="IPR007634">
    <property type="entry name" value="RNA_pol_sigma_54_DNA-bd"/>
</dbReference>